<dbReference type="Pfam" id="PF00293">
    <property type="entry name" value="NUDIX"/>
    <property type="match status" value="1"/>
</dbReference>
<dbReference type="PANTHER" id="PTHR43736">
    <property type="entry name" value="ADP-RIBOSE PYROPHOSPHATASE"/>
    <property type="match status" value="1"/>
</dbReference>
<comment type="caution">
    <text evidence="5">The sequence shown here is derived from an EMBL/GenBank/DDBJ whole genome shotgun (WGS) entry which is preliminary data.</text>
</comment>
<dbReference type="InterPro" id="IPR020476">
    <property type="entry name" value="Nudix_hydrolase"/>
</dbReference>
<dbReference type="InterPro" id="IPR000086">
    <property type="entry name" value="NUDIX_hydrolase_dom"/>
</dbReference>
<dbReference type="InterPro" id="IPR020084">
    <property type="entry name" value="NUDIX_hydrolase_CS"/>
</dbReference>
<dbReference type="PROSITE" id="PS00893">
    <property type="entry name" value="NUDIX_BOX"/>
    <property type="match status" value="1"/>
</dbReference>
<dbReference type="GO" id="GO:0016787">
    <property type="term" value="F:hydrolase activity"/>
    <property type="evidence" value="ECO:0007669"/>
    <property type="project" value="UniProtKB-KW"/>
</dbReference>
<dbReference type="OrthoDB" id="5511555at2"/>
<dbReference type="CDD" id="cd03674">
    <property type="entry name" value="NUDIX_Hydrolase"/>
    <property type="match status" value="1"/>
</dbReference>
<proteinExistence type="inferred from homology"/>
<dbReference type="EMBL" id="PGTX01000001">
    <property type="protein sequence ID" value="PJI83061.1"/>
    <property type="molecule type" value="Genomic_DNA"/>
</dbReference>
<gene>
    <name evidence="5" type="ORF">B0G85_0451</name>
</gene>
<dbReference type="Gene3D" id="3.90.79.10">
    <property type="entry name" value="Nucleoside Triphosphate Pyrophosphohydrolase"/>
    <property type="match status" value="1"/>
</dbReference>
<dbReference type="InterPro" id="IPR015797">
    <property type="entry name" value="NUDIX_hydrolase-like_dom_sf"/>
</dbReference>
<reference evidence="5 6" key="1">
    <citation type="submission" date="2017-11" db="EMBL/GenBank/DDBJ databases">
        <title>Genomic Encyclopedia of Type Strains, Phase III (KMG-III): the genomes of soil and plant-associated and newly described type strains.</title>
        <authorList>
            <person name="Whitman W."/>
        </authorList>
    </citation>
    <scope>NUCLEOTIDE SEQUENCE [LARGE SCALE GENOMIC DNA]</scope>
    <source>
        <strain evidence="5 6">UB-Domo-W1</strain>
    </source>
</reference>
<dbReference type="PROSITE" id="PS51462">
    <property type="entry name" value="NUDIX"/>
    <property type="match status" value="1"/>
</dbReference>
<accession>A0A2M8VYW8</accession>
<organism evidence="5 6">
    <name type="scientific">Polynucleobacter brandtiae</name>
    <dbReference type="NCBI Taxonomy" id="1938816"/>
    <lineage>
        <taxon>Bacteria</taxon>
        <taxon>Pseudomonadati</taxon>
        <taxon>Pseudomonadota</taxon>
        <taxon>Betaproteobacteria</taxon>
        <taxon>Burkholderiales</taxon>
        <taxon>Burkholderiaceae</taxon>
        <taxon>Polynucleobacter</taxon>
    </lineage>
</organism>
<comment type="similarity">
    <text evidence="3">Belongs to the Nudix hydrolase family.</text>
</comment>
<evidence type="ECO:0000256" key="2">
    <source>
        <dbReference type="ARBA" id="ARBA00022801"/>
    </source>
</evidence>
<evidence type="ECO:0000313" key="5">
    <source>
        <dbReference type="EMBL" id="PJI83061.1"/>
    </source>
</evidence>
<keyword evidence="6" id="KW-1185">Reference proteome</keyword>
<name>A0A2M8VYW8_9BURK</name>
<comment type="cofactor">
    <cofactor evidence="1">
        <name>Mg(2+)</name>
        <dbReference type="ChEBI" id="CHEBI:18420"/>
    </cofactor>
</comment>
<dbReference type="PRINTS" id="PR00502">
    <property type="entry name" value="NUDIXFAMILY"/>
</dbReference>
<evidence type="ECO:0000259" key="4">
    <source>
        <dbReference type="PROSITE" id="PS51462"/>
    </source>
</evidence>
<dbReference type="RefSeq" id="WP_100378801.1">
    <property type="nucleotide sequence ID" value="NZ_PGTX01000001.1"/>
</dbReference>
<dbReference type="SUPFAM" id="SSF55811">
    <property type="entry name" value="Nudix"/>
    <property type="match status" value="1"/>
</dbReference>
<protein>
    <submittedName>
        <fullName evidence="5">NUDIX domain-containing protein</fullName>
    </submittedName>
</protein>
<feature type="domain" description="Nudix hydrolase" evidence="4">
    <location>
        <begin position="35"/>
        <end position="164"/>
    </location>
</feature>
<sequence length="164" mass="18317">MGFTKLDLSLMNPEITAKAHGILNSLNPFARNNTHGHITASGLVIHEEKVLLIFHPYIKEWFQPGGHIDVGETPIDAAIREVYEETGVVCVADAPDSNTPLDIDLHMIPANPQKGEGEHLDIDLLFSLRVLEIKTSTEKMEQAWIAFDAVENSRVRRALEKLRT</sequence>
<evidence type="ECO:0000313" key="6">
    <source>
        <dbReference type="Proteomes" id="UP000229366"/>
    </source>
</evidence>
<evidence type="ECO:0000256" key="3">
    <source>
        <dbReference type="RuleBase" id="RU003476"/>
    </source>
</evidence>
<dbReference type="PANTHER" id="PTHR43736:SF1">
    <property type="entry name" value="DIHYDRONEOPTERIN TRIPHOSPHATE DIPHOSPHATASE"/>
    <property type="match status" value="1"/>
</dbReference>
<dbReference type="AlphaFoldDB" id="A0A2M8VYW8"/>
<evidence type="ECO:0000256" key="1">
    <source>
        <dbReference type="ARBA" id="ARBA00001946"/>
    </source>
</evidence>
<keyword evidence="2 3" id="KW-0378">Hydrolase</keyword>
<dbReference type="Proteomes" id="UP000229366">
    <property type="component" value="Unassembled WGS sequence"/>
</dbReference>